<dbReference type="RefSeq" id="WP_073260479.1">
    <property type="nucleotide sequence ID" value="NZ_FRCS01000008.1"/>
</dbReference>
<dbReference type="PROSITE" id="PS50111">
    <property type="entry name" value="CHEMOTAXIS_TRANSDUC_2"/>
    <property type="match status" value="1"/>
</dbReference>
<evidence type="ECO:0000313" key="5">
    <source>
        <dbReference type="Proteomes" id="UP000184440"/>
    </source>
</evidence>
<dbReference type="InterPro" id="IPR004089">
    <property type="entry name" value="MCPsignal_dom"/>
</dbReference>
<dbReference type="GO" id="GO:0016020">
    <property type="term" value="C:membrane"/>
    <property type="evidence" value="ECO:0007669"/>
    <property type="project" value="InterPro"/>
</dbReference>
<evidence type="ECO:0000259" key="3">
    <source>
        <dbReference type="PROSITE" id="PS50111"/>
    </source>
</evidence>
<evidence type="ECO:0000256" key="2">
    <source>
        <dbReference type="PROSITE-ProRule" id="PRU00284"/>
    </source>
</evidence>
<evidence type="ECO:0000256" key="1">
    <source>
        <dbReference type="ARBA" id="ARBA00023224"/>
    </source>
</evidence>
<dbReference type="SUPFAM" id="SSF58104">
    <property type="entry name" value="Methyl-accepting chemotaxis protein (MCP) signaling domain"/>
    <property type="match status" value="1"/>
</dbReference>
<dbReference type="SMART" id="SM00283">
    <property type="entry name" value="MA"/>
    <property type="match status" value="1"/>
</dbReference>
<sequence length="310" mass="32127">MKSRGGADGLSELEVYRAVLRAVAATSEAASNGDFEARVPRLPGEDVHPDVATTRHSINHLLDMTDAFVREAGASLASATEGRFHRRFLERGMHGAFRAGARSINQARDAMQVGARQAEEVAGHRLELAGEFESAVLSVAEHVAAASTELGASAQTLATATRNAVDATDQATGTIQTMSEASAQIAQIVQIITKIAAQTRLLALNATIEAARAGEAGKGFGVVATEVKQLADETSRASERILEQVTDAGSRTDDAVGAIRSVTASVSEMDQMAAGIAEAVEGGGGVGGLSQMAETLSSEVTKFLGVLRQG</sequence>
<gene>
    <name evidence="4" type="ORF">SAMN05443668_108248</name>
</gene>
<dbReference type="AlphaFoldDB" id="A0A1M7R887"/>
<dbReference type="PANTHER" id="PTHR32089">
    <property type="entry name" value="METHYL-ACCEPTING CHEMOTAXIS PROTEIN MCPB"/>
    <property type="match status" value="1"/>
</dbReference>
<dbReference type="STRING" id="134849.SAMN05443668_108248"/>
<accession>A0A1M7R887</accession>
<protein>
    <submittedName>
        <fullName evidence="4">Methyl-accepting chemotaxis protein (MCP) signalling domain-containing protein</fullName>
    </submittedName>
</protein>
<name>A0A1M7R887_9ACTN</name>
<dbReference type="Gene3D" id="1.10.287.950">
    <property type="entry name" value="Methyl-accepting chemotaxis protein"/>
    <property type="match status" value="1"/>
</dbReference>
<evidence type="ECO:0000313" key="4">
    <source>
        <dbReference type="EMBL" id="SHN42555.1"/>
    </source>
</evidence>
<keyword evidence="1 2" id="KW-0807">Transducer</keyword>
<keyword evidence="5" id="KW-1185">Reference proteome</keyword>
<dbReference type="Proteomes" id="UP000184440">
    <property type="component" value="Unassembled WGS sequence"/>
</dbReference>
<proteinExistence type="predicted"/>
<organism evidence="4 5">
    <name type="scientific">Cryptosporangium aurantiacum</name>
    <dbReference type="NCBI Taxonomy" id="134849"/>
    <lineage>
        <taxon>Bacteria</taxon>
        <taxon>Bacillati</taxon>
        <taxon>Actinomycetota</taxon>
        <taxon>Actinomycetes</taxon>
        <taxon>Cryptosporangiales</taxon>
        <taxon>Cryptosporangiaceae</taxon>
        <taxon>Cryptosporangium</taxon>
    </lineage>
</organism>
<dbReference type="GO" id="GO:0007165">
    <property type="term" value="P:signal transduction"/>
    <property type="evidence" value="ECO:0007669"/>
    <property type="project" value="UniProtKB-KW"/>
</dbReference>
<dbReference type="PANTHER" id="PTHR32089:SF112">
    <property type="entry name" value="LYSOZYME-LIKE PROTEIN-RELATED"/>
    <property type="match status" value="1"/>
</dbReference>
<dbReference type="Pfam" id="PF00015">
    <property type="entry name" value="MCPsignal"/>
    <property type="match status" value="1"/>
</dbReference>
<dbReference type="Gene3D" id="1.20.120.1530">
    <property type="match status" value="1"/>
</dbReference>
<reference evidence="4 5" key="1">
    <citation type="submission" date="2016-11" db="EMBL/GenBank/DDBJ databases">
        <authorList>
            <person name="Jaros S."/>
            <person name="Januszkiewicz K."/>
            <person name="Wedrychowicz H."/>
        </authorList>
    </citation>
    <scope>NUCLEOTIDE SEQUENCE [LARGE SCALE GENOMIC DNA]</scope>
    <source>
        <strain evidence="4 5">DSM 46144</strain>
    </source>
</reference>
<feature type="domain" description="Methyl-accepting transducer" evidence="3">
    <location>
        <begin position="96"/>
        <end position="281"/>
    </location>
</feature>
<dbReference type="EMBL" id="FRCS01000008">
    <property type="protein sequence ID" value="SHN42555.1"/>
    <property type="molecule type" value="Genomic_DNA"/>
</dbReference>